<dbReference type="FunFam" id="3.30.160.60:FF:000358">
    <property type="entry name" value="zinc finger protein 24"/>
    <property type="match status" value="1"/>
</dbReference>
<dbReference type="Pfam" id="PF00096">
    <property type="entry name" value="zf-C2H2"/>
    <property type="match status" value="1"/>
</dbReference>
<accession>A0A3P8VB14</accession>
<evidence type="ECO:0000313" key="8">
    <source>
        <dbReference type="Proteomes" id="UP000265120"/>
    </source>
</evidence>
<dbReference type="AlphaFoldDB" id="A0A3P8VB14"/>
<dbReference type="PROSITE" id="PS50157">
    <property type="entry name" value="ZINC_FINGER_C2H2_2"/>
    <property type="match status" value="1"/>
</dbReference>
<dbReference type="GO" id="GO:0008270">
    <property type="term" value="F:zinc ion binding"/>
    <property type="evidence" value="ECO:0007669"/>
    <property type="project" value="UniProtKB-KW"/>
</dbReference>
<dbReference type="Ensembl" id="ENSCSET00000012668.1">
    <property type="protein sequence ID" value="ENSCSEP00000012518.1"/>
    <property type="gene ID" value="ENSCSEG00000008094.1"/>
</dbReference>
<dbReference type="InterPro" id="IPR013087">
    <property type="entry name" value="Znf_C2H2_type"/>
</dbReference>
<dbReference type="GO" id="GO:0000978">
    <property type="term" value="F:RNA polymerase II cis-regulatory region sequence-specific DNA binding"/>
    <property type="evidence" value="ECO:0007669"/>
    <property type="project" value="TreeGrafter"/>
</dbReference>
<protein>
    <recommendedName>
        <fullName evidence="6">C2H2-type domain-containing protein</fullName>
    </recommendedName>
</protein>
<dbReference type="PANTHER" id="PTHR23226">
    <property type="entry name" value="ZINC FINGER AND SCAN DOMAIN-CONTAINING"/>
    <property type="match status" value="1"/>
</dbReference>
<reference evidence="7 8" key="1">
    <citation type="journal article" date="2014" name="Nat. Genet.">
        <title>Whole-genome sequence of a flatfish provides insights into ZW sex chromosome evolution and adaptation to a benthic lifestyle.</title>
        <authorList>
            <person name="Chen S."/>
            <person name="Zhang G."/>
            <person name="Shao C."/>
            <person name="Huang Q."/>
            <person name="Liu G."/>
            <person name="Zhang P."/>
            <person name="Song W."/>
            <person name="An N."/>
            <person name="Chalopin D."/>
            <person name="Volff J.N."/>
            <person name="Hong Y."/>
            <person name="Li Q."/>
            <person name="Sha Z."/>
            <person name="Zhou H."/>
            <person name="Xie M."/>
            <person name="Yu Q."/>
            <person name="Liu Y."/>
            <person name="Xiang H."/>
            <person name="Wang N."/>
            <person name="Wu K."/>
            <person name="Yang C."/>
            <person name="Zhou Q."/>
            <person name="Liao X."/>
            <person name="Yang L."/>
            <person name="Hu Q."/>
            <person name="Zhang J."/>
            <person name="Meng L."/>
            <person name="Jin L."/>
            <person name="Tian Y."/>
            <person name="Lian J."/>
            <person name="Yang J."/>
            <person name="Miao G."/>
            <person name="Liu S."/>
            <person name="Liang Z."/>
            <person name="Yan F."/>
            <person name="Li Y."/>
            <person name="Sun B."/>
            <person name="Zhang H."/>
            <person name="Zhang J."/>
            <person name="Zhu Y."/>
            <person name="Du M."/>
            <person name="Zhao Y."/>
            <person name="Schartl M."/>
            <person name="Tang Q."/>
            <person name="Wang J."/>
        </authorList>
    </citation>
    <scope>NUCLEOTIDE SEQUENCE</scope>
</reference>
<dbReference type="SMART" id="SM00355">
    <property type="entry name" value="ZnF_C2H2"/>
    <property type="match status" value="1"/>
</dbReference>
<keyword evidence="3 5" id="KW-0863">Zinc-finger</keyword>
<reference evidence="7" key="3">
    <citation type="submission" date="2025-09" db="UniProtKB">
        <authorList>
            <consortium name="Ensembl"/>
        </authorList>
    </citation>
    <scope>IDENTIFICATION</scope>
</reference>
<evidence type="ECO:0000256" key="5">
    <source>
        <dbReference type="PROSITE-ProRule" id="PRU00042"/>
    </source>
</evidence>
<name>A0A3P8VB14_CYNSE</name>
<dbReference type="Gene3D" id="3.30.160.60">
    <property type="entry name" value="Classic Zinc Finger"/>
    <property type="match status" value="2"/>
</dbReference>
<evidence type="ECO:0000256" key="3">
    <source>
        <dbReference type="ARBA" id="ARBA00022771"/>
    </source>
</evidence>
<sequence length="82" mass="9794">MIPEKLDSYLQQHVIIHTGQKPYKCSDCGKEFAFLQNMRTHQRLHQEKPFRCTCCRKEQKNEVQSVSPRVHSCEEGSVRYRR</sequence>
<dbReference type="PANTHER" id="PTHR23226:SF377">
    <property type="entry name" value="ZINC FINGER AND SCAN DOMAIN-CONTAINING PROTEIN 20"/>
    <property type="match status" value="1"/>
</dbReference>
<evidence type="ECO:0000256" key="1">
    <source>
        <dbReference type="ARBA" id="ARBA00022723"/>
    </source>
</evidence>
<feature type="domain" description="C2H2-type" evidence="6">
    <location>
        <begin position="23"/>
        <end position="50"/>
    </location>
</feature>
<keyword evidence="8" id="KW-1185">Reference proteome</keyword>
<keyword evidence="1" id="KW-0479">Metal-binding</keyword>
<evidence type="ECO:0000313" key="7">
    <source>
        <dbReference type="Ensembl" id="ENSCSEP00000012518.1"/>
    </source>
</evidence>
<dbReference type="OMA" id="IFISKHH"/>
<keyword evidence="2" id="KW-0677">Repeat</keyword>
<dbReference type="GO" id="GO:0000981">
    <property type="term" value="F:DNA-binding transcription factor activity, RNA polymerase II-specific"/>
    <property type="evidence" value="ECO:0007669"/>
    <property type="project" value="TreeGrafter"/>
</dbReference>
<dbReference type="Proteomes" id="UP000265120">
    <property type="component" value="Chromosome 1"/>
</dbReference>
<evidence type="ECO:0000259" key="6">
    <source>
        <dbReference type="PROSITE" id="PS50157"/>
    </source>
</evidence>
<dbReference type="InParanoid" id="A0A3P8VB14"/>
<proteinExistence type="predicted"/>
<evidence type="ECO:0000256" key="2">
    <source>
        <dbReference type="ARBA" id="ARBA00022737"/>
    </source>
</evidence>
<evidence type="ECO:0000256" key="4">
    <source>
        <dbReference type="ARBA" id="ARBA00022833"/>
    </source>
</evidence>
<organism evidence="7 8">
    <name type="scientific">Cynoglossus semilaevis</name>
    <name type="common">Tongue sole</name>
    <dbReference type="NCBI Taxonomy" id="244447"/>
    <lineage>
        <taxon>Eukaryota</taxon>
        <taxon>Metazoa</taxon>
        <taxon>Chordata</taxon>
        <taxon>Craniata</taxon>
        <taxon>Vertebrata</taxon>
        <taxon>Euteleostomi</taxon>
        <taxon>Actinopterygii</taxon>
        <taxon>Neopterygii</taxon>
        <taxon>Teleostei</taxon>
        <taxon>Neoteleostei</taxon>
        <taxon>Acanthomorphata</taxon>
        <taxon>Carangaria</taxon>
        <taxon>Pleuronectiformes</taxon>
        <taxon>Pleuronectoidei</taxon>
        <taxon>Cynoglossidae</taxon>
        <taxon>Cynoglossinae</taxon>
        <taxon>Cynoglossus</taxon>
    </lineage>
</organism>
<reference evidence="7" key="2">
    <citation type="submission" date="2025-08" db="UniProtKB">
        <authorList>
            <consortium name="Ensembl"/>
        </authorList>
    </citation>
    <scope>IDENTIFICATION</scope>
</reference>
<dbReference type="SUPFAM" id="SSF57667">
    <property type="entry name" value="beta-beta-alpha zinc fingers"/>
    <property type="match status" value="1"/>
</dbReference>
<keyword evidence="4" id="KW-0862">Zinc</keyword>
<dbReference type="PROSITE" id="PS00028">
    <property type="entry name" value="ZINC_FINGER_C2H2_1"/>
    <property type="match status" value="1"/>
</dbReference>
<dbReference type="InterPro" id="IPR036236">
    <property type="entry name" value="Znf_C2H2_sf"/>
</dbReference>